<comment type="caution">
    <text evidence="2">The sequence shown here is derived from an EMBL/GenBank/DDBJ whole genome shotgun (WGS) entry which is preliminary data.</text>
</comment>
<evidence type="ECO:0000256" key="1">
    <source>
        <dbReference type="SAM" id="MobiDB-lite"/>
    </source>
</evidence>
<accession>A0A7X5ZTK2</accession>
<gene>
    <name evidence="2" type="ORF">FHR20_000006</name>
</gene>
<name>A0A7X5ZTK2_9SPHN</name>
<organism evidence="2 3">
    <name type="scientific">Sphingomonas leidyi</name>
    <dbReference type="NCBI Taxonomy" id="68569"/>
    <lineage>
        <taxon>Bacteria</taxon>
        <taxon>Pseudomonadati</taxon>
        <taxon>Pseudomonadota</taxon>
        <taxon>Alphaproteobacteria</taxon>
        <taxon>Sphingomonadales</taxon>
        <taxon>Sphingomonadaceae</taxon>
        <taxon>Sphingomonas</taxon>
    </lineage>
</organism>
<dbReference type="Proteomes" id="UP000564677">
    <property type="component" value="Unassembled WGS sequence"/>
</dbReference>
<feature type="compositionally biased region" description="Basic residues" evidence="1">
    <location>
        <begin position="1"/>
        <end position="19"/>
    </location>
</feature>
<evidence type="ECO:0000313" key="2">
    <source>
        <dbReference type="EMBL" id="NIJ63075.1"/>
    </source>
</evidence>
<protein>
    <submittedName>
        <fullName evidence="2">Uncharacterized protein</fullName>
    </submittedName>
</protein>
<proteinExistence type="predicted"/>
<sequence length="43" mass="4607">MAKSQRRGNKEVRKPKKAGPPKQNASAPSLKGKVGLDPAKRPV</sequence>
<keyword evidence="3" id="KW-1185">Reference proteome</keyword>
<evidence type="ECO:0000313" key="3">
    <source>
        <dbReference type="Proteomes" id="UP000564677"/>
    </source>
</evidence>
<dbReference type="AlphaFoldDB" id="A0A7X5ZTK2"/>
<feature type="region of interest" description="Disordered" evidence="1">
    <location>
        <begin position="1"/>
        <end position="43"/>
    </location>
</feature>
<dbReference type="EMBL" id="JAASQV010000001">
    <property type="protein sequence ID" value="NIJ63075.1"/>
    <property type="molecule type" value="Genomic_DNA"/>
</dbReference>
<reference evidence="2 3" key="1">
    <citation type="submission" date="2020-03" db="EMBL/GenBank/DDBJ databases">
        <title>Genomic Encyclopedia of Type Strains, Phase IV (KMG-IV): sequencing the most valuable type-strain genomes for metagenomic binning, comparative biology and taxonomic classification.</title>
        <authorList>
            <person name="Goeker M."/>
        </authorList>
    </citation>
    <scope>NUCLEOTIDE SEQUENCE [LARGE SCALE GENOMIC DNA]</scope>
    <source>
        <strain evidence="2 3">DSM 4733</strain>
    </source>
</reference>